<evidence type="ECO:0000313" key="3">
    <source>
        <dbReference type="EMBL" id="PIY31049.1"/>
    </source>
</evidence>
<dbReference type="Proteomes" id="UP000228560">
    <property type="component" value="Unassembled WGS sequence"/>
</dbReference>
<dbReference type="InterPro" id="IPR047964">
    <property type="entry name" value="EFR1-like"/>
</dbReference>
<evidence type="ECO:0008006" key="8">
    <source>
        <dbReference type="Google" id="ProtNLM"/>
    </source>
</evidence>
<dbReference type="STRING" id="1805029.AUK42_01450"/>
<dbReference type="InterPro" id="IPR029039">
    <property type="entry name" value="Flavoprotein-like_sf"/>
</dbReference>
<evidence type="ECO:0000313" key="2">
    <source>
        <dbReference type="EMBL" id="PIX35325.1"/>
    </source>
</evidence>
<name>A0A1J5GLI7_9BACT</name>
<accession>A0A1J5GLI7</accession>
<proteinExistence type="predicted"/>
<evidence type="ECO:0000313" key="5">
    <source>
        <dbReference type="Proteomes" id="UP000182763"/>
    </source>
</evidence>
<dbReference type="Proteomes" id="UP000230646">
    <property type="component" value="Unassembled WGS sequence"/>
</dbReference>
<dbReference type="Proteomes" id="UP000231493">
    <property type="component" value="Unassembled WGS sequence"/>
</dbReference>
<dbReference type="NCBIfam" id="NF038196">
    <property type="entry name" value="ferrodoxin_EFR1"/>
    <property type="match status" value="1"/>
</dbReference>
<reference evidence="2" key="2">
    <citation type="submission" date="2017-09" db="EMBL/GenBank/DDBJ databases">
        <title>Depth-based differentiation of microbial function through sediment-hosted aquifers and enrichment of novel symbionts in the deep terrestrial subsurface.</title>
        <authorList>
            <person name="Probst A.J."/>
            <person name="Ladd B."/>
            <person name="Jarett J.K."/>
            <person name="Geller-Mcgrath D.E."/>
            <person name="Sieber C.M.K."/>
            <person name="Emerson J.B."/>
            <person name="Anantharaman K."/>
            <person name="Thomas B.C."/>
            <person name="Malmstrom R."/>
            <person name="Stieglmeier M."/>
            <person name="Klingl A."/>
            <person name="Woyke T."/>
            <person name="Ryan C.M."/>
            <person name="Banfield J.F."/>
        </authorList>
    </citation>
    <scope>NUCLEOTIDE SEQUENCE</scope>
    <source>
        <strain evidence="2">CG_4_8_14_3_um_filter_34_18</strain>
    </source>
</reference>
<dbReference type="EMBL" id="PFTV01000162">
    <property type="protein sequence ID" value="PJB55999.1"/>
    <property type="molecule type" value="Genomic_DNA"/>
</dbReference>
<sequence>MSTEIYYFSGTGNSLVTARNIAEKMNGKLISIPSVMDQESLKTNAEVIGIVFPVYYATNDCGIPLIIGRFIRKLENIGSKYLFAVCTSGYMSGETIENLSKLIQSRGAKLAAGFTVTMSNKILTKEKQYKMFNN</sequence>
<organism evidence="1 5">
    <name type="scientific">Candidatus Infernicultor aquiphilus</name>
    <dbReference type="NCBI Taxonomy" id="1805029"/>
    <lineage>
        <taxon>Bacteria</taxon>
        <taxon>Pseudomonadati</taxon>
        <taxon>Atribacterota</taxon>
        <taxon>Candidatus Phoenicimicrobiia</taxon>
        <taxon>Candidatus Pheonicimicrobiales</taxon>
        <taxon>Candidatus Phoenicimicrobiaceae</taxon>
        <taxon>Candidatus Infernicultor</taxon>
    </lineage>
</organism>
<reference evidence="1 5" key="1">
    <citation type="journal article" date="2016" name="Environ. Microbiol.">
        <title>Genomic resolution of a cold subsurface aquifer community provides metabolic insights for novel microbes adapted to high CO concentrations.</title>
        <authorList>
            <person name="Probst A.J."/>
            <person name="Castelle C.J."/>
            <person name="Singh A."/>
            <person name="Brown C.T."/>
            <person name="Anantharaman K."/>
            <person name="Sharon I."/>
            <person name="Hug L.A."/>
            <person name="Burstein D."/>
            <person name="Emerson J.B."/>
            <person name="Thomas B.C."/>
            <person name="Banfield J.F."/>
        </authorList>
    </citation>
    <scope>NUCLEOTIDE SEQUENCE [LARGE SCALE GENOMIC DNA]</scope>
    <source>
        <strain evidence="1">CG2_30_33_13</strain>
    </source>
</reference>
<reference evidence="6 7" key="3">
    <citation type="submission" date="2017-09" db="EMBL/GenBank/DDBJ databases">
        <title>Depth-based differentiation of microbial function through sediment-hosted aquifers and enrichment of novel symbionts in the deep terrestrial subsurface.</title>
        <authorList>
            <person name="Probst A.J."/>
            <person name="Ladd B."/>
            <person name="Jarett J.K."/>
            <person name="Geller-Mcgrath D.E."/>
            <person name="Sieber C.M."/>
            <person name="Emerson J.B."/>
            <person name="Anantharaman K."/>
            <person name="Thomas B.C."/>
            <person name="Malmstrom R."/>
            <person name="Stieglmeier M."/>
            <person name="Klingl A."/>
            <person name="Woyke T."/>
            <person name="Ryan C.M."/>
            <person name="Banfield J.F."/>
        </authorList>
    </citation>
    <scope>NUCLEOTIDE SEQUENCE [LARGE SCALE GENOMIC DNA]</scope>
    <source>
        <strain evidence="3">CG_4_10_14_3_um_filter_34_13</strain>
        <strain evidence="4">CG_4_9_14_3_um_filter_33_16</strain>
    </source>
</reference>
<evidence type="ECO:0000313" key="6">
    <source>
        <dbReference type="Proteomes" id="UP000228560"/>
    </source>
</evidence>
<dbReference type="EMBL" id="PFIP01000010">
    <property type="protein sequence ID" value="PIX35325.1"/>
    <property type="molecule type" value="Genomic_DNA"/>
</dbReference>
<accession>A0A2M7KB24</accession>
<dbReference type="EMBL" id="PFKO01000393">
    <property type="protein sequence ID" value="PIY31049.1"/>
    <property type="molecule type" value="Genomic_DNA"/>
</dbReference>
<evidence type="ECO:0000313" key="1">
    <source>
        <dbReference type="EMBL" id="OIP73139.1"/>
    </source>
</evidence>
<dbReference type="SUPFAM" id="SSF52218">
    <property type="entry name" value="Flavoproteins"/>
    <property type="match status" value="1"/>
</dbReference>
<dbReference type="AlphaFoldDB" id="A0A1J5GLI7"/>
<gene>
    <name evidence="1" type="ORF">AUK42_01450</name>
    <name evidence="4" type="ORF">CO097_06405</name>
    <name evidence="3" type="ORF">COZ07_10645</name>
    <name evidence="2" type="ORF">COZ58_00355</name>
</gene>
<comment type="caution">
    <text evidence="1">The sequence shown here is derived from an EMBL/GenBank/DDBJ whole genome shotgun (WGS) entry which is preliminary data.</text>
</comment>
<dbReference type="Gene3D" id="3.40.50.360">
    <property type="match status" value="1"/>
</dbReference>
<protein>
    <recommendedName>
        <fullName evidence="8">Flavodoxin-like domain-containing protein</fullName>
    </recommendedName>
</protein>
<dbReference type="Proteomes" id="UP000182763">
    <property type="component" value="Unassembled WGS sequence"/>
</dbReference>
<evidence type="ECO:0000313" key="7">
    <source>
        <dbReference type="Proteomes" id="UP000230646"/>
    </source>
</evidence>
<accession>A0A2M8CAC2</accession>
<dbReference type="RefSeq" id="WP_406608590.1">
    <property type="nucleotide sequence ID" value="NZ_PFKO01000393.1"/>
</dbReference>
<accession>A0A2M7PKA0</accession>
<dbReference type="EMBL" id="MNYY01000033">
    <property type="protein sequence ID" value="OIP73139.1"/>
    <property type="molecule type" value="Genomic_DNA"/>
</dbReference>
<evidence type="ECO:0000313" key="4">
    <source>
        <dbReference type="EMBL" id="PJB55999.1"/>
    </source>
</evidence>